<name>A0A269TID0_9BACT</name>
<reference evidence="2" key="1">
    <citation type="submission" date="2017-08" db="EMBL/GenBank/DDBJ databases">
        <authorList>
            <person name="Alvarez-Ponce D."/>
            <person name="Weitzman C.L."/>
            <person name="Tillett R.L."/>
            <person name="Sandmeier F.C."/>
            <person name="Tracy C.R."/>
        </authorList>
    </citation>
    <scope>NUCLEOTIDE SEQUENCE [LARGE SCALE GENOMIC DNA]</scope>
    <source>
        <strain evidence="2">723</strain>
    </source>
</reference>
<gene>
    <name evidence="1" type="ORF">CJJ23_03125</name>
</gene>
<sequence length="63" mass="7338">MTEKDLREKVLCSKITYFITGDTKKLKIILQNLLNLAQILKEILKYVVKISGFNHKEPNLFSN</sequence>
<evidence type="ECO:0000313" key="1">
    <source>
        <dbReference type="EMBL" id="PAK21242.1"/>
    </source>
</evidence>
<comment type="caution">
    <text evidence="1">The sequence shown here is derived from an EMBL/GenBank/DDBJ whole genome shotgun (WGS) entry which is preliminary data.</text>
</comment>
<dbReference type="EMBL" id="NQNY01000009">
    <property type="protein sequence ID" value="PAK21242.1"/>
    <property type="molecule type" value="Genomic_DNA"/>
</dbReference>
<protein>
    <submittedName>
        <fullName evidence="1">Uncharacterized protein</fullName>
    </submittedName>
</protein>
<accession>A0A269TID0</accession>
<dbReference type="Proteomes" id="UP000216943">
    <property type="component" value="Unassembled WGS sequence"/>
</dbReference>
<proteinExistence type="predicted"/>
<organism evidence="1 2">
    <name type="scientific">Mycoplasmopsis agassizii</name>
    <dbReference type="NCBI Taxonomy" id="33922"/>
    <lineage>
        <taxon>Bacteria</taxon>
        <taxon>Bacillati</taxon>
        <taxon>Mycoplasmatota</taxon>
        <taxon>Mycoplasmoidales</taxon>
        <taxon>Metamycoplasmataceae</taxon>
        <taxon>Mycoplasmopsis</taxon>
    </lineage>
</organism>
<dbReference type="AlphaFoldDB" id="A0A269TID0"/>
<evidence type="ECO:0000313" key="2">
    <source>
        <dbReference type="Proteomes" id="UP000216943"/>
    </source>
</evidence>